<protein>
    <submittedName>
        <fullName evidence="1">Uncharacterized protein</fullName>
    </submittedName>
</protein>
<organism evidence="1 2">
    <name type="scientific">Macroventuria anomochaeta</name>
    <dbReference type="NCBI Taxonomy" id="301207"/>
    <lineage>
        <taxon>Eukaryota</taxon>
        <taxon>Fungi</taxon>
        <taxon>Dikarya</taxon>
        <taxon>Ascomycota</taxon>
        <taxon>Pezizomycotina</taxon>
        <taxon>Dothideomycetes</taxon>
        <taxon>Pleosporomycetidae</taxon>
        <taxon>Pleosporales</taxon>
        <taxon>Pleosporineae</taxon>
        <taxon>Didymellaceae</taxon>
        <taxon>Macroventuria</taxon>
    </lineage>
</organism>
<gene>
    <name evidence="1" type="ORF">BU25DRAFT_477072</name>
</gene>
<dbReference type="EMBL" id="MU006733">
    <property type="protein sequence ID" value="KAF2623977.1"/>
    <property type="molecule type" value="Genomic_DNA"/>
</dbReference>
<keyword evidence="2" id="KW-1185">Reference proteome</keyword>
<accession>A0ACB6RSU0</accession>
<evidence type="ECO:0000313" key="1">
    <source>
        <dbReference type="EMBL" id="KAF2623977.1"/>
    </source>
</evidence>
<proteinExistence type="predicted"/>
<name>A0ACB6RSU0_9PLEO</name>
<evidence type="ECO:0000313" key="2">
    <source>
        <dbReference type="Proteomes" id="UP000799754"/>
    </source>
</evidence>
<comment type="caution">
    <text evidence="1">The sequence shown here is derived from an EMBL/GenBank/DDBJ whole genome shotgun (WGS) entry which is preliminary data.</text>
</comment>
<sequence length="740" mass="82257">MSTDIQAPVTASTSSSVLSGTNAKQDKKGKGKLRIEDKRDTDGNESEASVGESRRKAKAKTAKRIERKGTEEVQSDTSPDNDEESAAVDESELSSHSESERDASADEKTRTARRGEKNAAKKARREWRGLYRLLSHQWKEGGRAELSGSKVEIFKQANQRIERYCDKILNADVAFNTKAEALYRVRLKKLEEDLIRKPESHKMQRRKALHTHCIKEARRPSREDLLKKWKFPNDELCAQIYAIEIGLKELDELPSGEAYNKKIADYEQRLAASQPGSKEYTNLTNKKTHKQKSLAIRRQKTEKLLQTALICLDNLEGKGIPPSQVLTDRTNSVFQDFFSLSRENTELFNALKADMERPTLEQLDKWDVATKPMCDFASCVSDEAMSTEQNIVRAGNLIKDLERIDKHIEVLGETKGKNCLPMSILCEMLEQYKSAHYEQVQLNVTRLIEQLRRHEAAVDVVRAIEFGESLSGPVTDPEDAANAGIEAASKPTVRAAANGTSAAATNPVAGVSLVAGTDLSDEYLRNIDITSLELGSNIAEVFQYENGMTEHGPLVATRLWTTENAGQNRYIVNAGLDKPGMEYLKVFRGSDLGPGGAEQLADQNVVDFDLKQHNKDVSQWVQLAGKFGEKHFSVLEAAYIKTQLYFEACKVQKLHLETKQPLTADDLRGRPWLFPETDQNISSKGSTSGSVETEDDDDEDVTNGVTVDAGAFSANTTDPFKKPRANLANITQASSSPGNL</sequence>
<dbReference type="Proteomes" id="UP000799754">
    <property type="component" value="Unassembled WGS sequence"/>
</dbReference>
<reference evidence="1" key="1">
    <citation type="journal article" date="2020" name="Stud. Mycol.">
        <title>101 Dothideomycetes genomes: a test case for predicting lifestyles and emergence of pathogens.</title>
        <authorList>
            <person name="Haridas S."/>
            <person name="Albert R."/>
            <person name="Binder M."/>
            <person name="Bloem J."/>
            <person name="Labutti K."/>
            <person name="Salamov A."/>
            <person name="Andreopoulos B."/>
            <person name="Baker S."/>
            <person name="Barry K."/>
            <person name="Bills G."/>
            <person name="Bluhm B."/>
            <person name="Cannon C."/>
            <person name="Castanera R."/>
            <person name="Culley D."/>
            <person name="Daum C."/>
            <person name="Ezra D."/>
            <person name="Gonzalez J."/>
            <person name="Henrissat B."/>
            <person name="Kuo A."/>
            <person name="Liang C."/>
            <person name="Lipzen A."/>
            <person name="Lutzoni F."/>
            <person name="Magnuson J."/>
            <person name="Mondo S."/>
            <person name="Nolan M."/>
            <person name="Ohm R."/>
            <person name="Pangilinan J."/>
            <person name="Park H.-J."/>
            <person name="Ramirez L."/>
            <person name="Alfaro M."/>
            <person name="Sun H."/>
            <person name="Tritt A."/>
            <person name="Yoshinaga Y."/>
            <person name="Zwiers L.-H."/>
            <person name="Turgeon B."/>
            <person name="Goodwin S."/>
            <person name="Spatafora J."/>
            <person name="Crous P."/>
            <person name="Grigoriev I."/>
        </authorList>
    </citation>
    <scope>NUCLEOTIDE SEQUENCE</scope>
    <source>
        <strain evidence="1">CBS 525.71</strain>
    </source>
</reference>